<dbReference type="Gramene" id="TuG1812G0300003109.01.T01">
    <property type="protein sequence ID" value="TuG1812G0300003109.01.T01"/>
    <property type="gene ID" value="TuG1812G0300003109.01"/>
</dbReference>
<name>A0A8R7TXH4_TRIUA</name>
<reference evidence="1" key="2">
    <citation type="submission" date="2018-03" db="EMBL/GenBank/DDBJ databases">
        <title>The Triticum urartu genome reveals the dynamic nature of wheat genome evolution.</title>
        <authorList>
            <person name="Ling H."/>
            <person name="Ma B."/>
            <person name="Shi X."/>
            <person name="Liu H."/>
            <person name="Dong L."/>
            <person name="Sun H."/>
            <person name="Cao Y."/>
            <person name="Gao Q."/>
            <person name="Zheng S."/>
            <person name="Li Y."/>
            <person name="Yu Y."/>
            <person name="Du H."/>
            <person name="Qi M."/>
            <person name="Li Y."/>
            <person name="Yu H."/>
            <person name="Cui Y."/>
            <person name="Wang N."/>
            <person name="Chen C."/>
            <person name="Wu H."/>
            <person name="Zhao Y."/>
            <person name="Zhang J."/>
            <person name="Li Y."/>
            <person name="Zhou W."/>
            <person name="Zhang B."/>
            <person name="Hu W."/>
            <person name="Eijk M."/>
            <person name="Tang J."/>
            <person name="Witsenboer H."/>
            <person name="Zhao S."/>
            <person name="Li Z."/>
            <person name="Zhang A."/>
            <person name="Wang D."/>
            <person name="Liang C."/>
        </authorList>
    </citation>
    <scope>NUCLEOTIDE SEQUENCE [LARGE SCALE GENOMIC DNA]</scope>
    <source>
        <strain evidence="1">cv. G1812</strain>
    </source>
</reference>
<reference evidence="1" key="3">
    <citation type="submission" date="2022-06" db="UniProtKB">
        <authorList>
            <consortium name="EnsemblPlants"/>
        </authorList>
    </citation>
    <scope>IDENTIFICATION</scope>
</reference>
<dbReference type="AlphaFoldDB" id="A0A8R7TXH4"/>
<sequence length="55" mass="5999">MAKRGISFNADYAKSERRIEVANGVEAEVAAVSDISLELADGFKLLLRDVLYVPS</sequence>
<organism evidence="1 2">
    <name type="scientific">Triticum urartu</name>
    <name type="common">Red wild einkorn</name>
    <name type="synonym">Crithodium urartu</name>
    <dbReference type="NCBI Taxonomy" id="4572"/>
    <lineage>
        <taxon>Eukaryota</taxon>
        <taxon>Viridiplantae</taxon>
        <taxon>Streptophyta</taxon>
        <taxon>Embryophyta</taxon>
        <taxon>Tracheophyta</taxon>
        <taxon>Spermatophyta</taxon>
        <taxon>Magnoliopsida</taxon>
        <taxon>Liliopsida</taxon>
        <taxon>Poales</taxon>
        <taxon>Poaceae</taxon>
        <taxon>BOP clade</taxon>
        <taxon>Pooideae</taxon>
        <taxon>Triticodae</taxon>
        <taxon>Triticeae</taxon>
        <taxon>Triticinae</taxon>
        <taxon>Triticum</taxon>
    </lineage>
</organism>
<protein>
    <submittedName>
        <fullName evidence="1">Uncharacterized protein</fullName>
    </submittedName>
</protein>
<evidence type="ECO:0000313" key="2">
    <source>
        <dbReference type="Proteomes" id="UP000015106"/>
    </source>
</evidence>
<dbReference type="EnsemblPlants" id="TuG1812G0300003109.01.T01">
    <property type="protein sequence ID" value="TuG1812G0300003109.01.T01"/>
    <property type="gene ID" value="TuG1812G0300003109.01"/>
</dbReference>
<accession>A0A8R7TXH4</accession>
<reference evidence="2" key="1">
    <citation type="journal article" date="2013" name="Nature">
        <title>Draft genome of the wheat A-genome progenitor Triticum urartu.</title>
        <authorList>
            <person name="Ling H.Q."/>
            <person name="Zhao S."/>
            <person name="Liu D."/>
            <person name="Wang J."/>
            <person name="Sun H."/>
            <person name="Zhang C."/>
            <person name="Fan H."/>
            <person name="Li D."/>
            <person name="Dong L."/>
            <person name="Tao Y."/>
            <person name="Gao C."/>
            <person name="Wu H."/>
            <person name="Li Y."/>
            <person name="Cui Y."/>
            <person name="Guo X."/>
            <person name="Zheng S."/>
            <person name="Wang B."/>
            <person name="Yu K."/>
            <person name="Liang Q."/>
            <person name="Yang W."/>
            <person name="Lou X."/>
            <person name="Chen J."/>
            <person name="Feng M."/>
            <person name="Jian J."/>
            <person name="Zhang X."/>
            <person name="Luo G."/>
            <person name="Jiang Y."/>
            <person name="Liu J."/>
            <person name="Wang Z."/>
            <person name="Sha Y."/>
            <person name="Zhang B."/>
            <person name="Wu H."/>
            <person name="Tang D."/>
            <person name="Shen Q."/>
            <person name="Xue P."/>
            <person name="Zou S."/>
            <person name="Wang X."/>
            <person name="Liu X."/>
            <person name="Wang F."/>
            <person name="Yang Y."/>
            <person name="An X."/>
            <person name="Dong Z."/>
            <person name="Zhang K."/>
            <person name="Zhang X."/>
            <person name="Luo M.C."/>
            <person name="Dvorak J."/>
            <person name="Tong Y."/>
            <person name="Wang J."/>
            <person name="Yang H."/>
            <person name="Li Z."/>
            <person name="Wang D."/>
            <person name="Zhang A."/>
            <person name="Wang J."/>
        </authorList>
    </citation>
    <scope>NUCLEOTIDE SEQUENCE</scope>
    <source>
        <strain evidence="2">cv. G1812</strain>
    </source>
</reference>
<dbReference type="Proteomes" id="UP000015106">
    <property type="component" value="Chromosome 3"/>
</dbReference>
<evidence type="ECO:0000313" key="1">
    <source>
        <dbReference type="EnsemblPlants" id="TuG1812G0300003109.01.T01"/>
    </source>
</evidence>
<keyword evidence="2" id="KW-1185">Reference proteome</keyword>
<proteinExistence type="predicted"/>